<organism evidence="2">
    <name type="scientific">Comamonadaceae bacterium N148</name>
    <dbReference type="NCBI Taxonomy" id="596065"/>
    <lineage>
        <taxon>Bacteria</taxon>
        <taxon>Pseudomonadati</taxon>
        <taxon>Pseudomonadota</taxon>
        <taxon>Betaproteobacteria</taxon>
        <taxon>Burkholderiales</taxon>
        <taxon>Comamonadaceae</taxon>
    </lineage>
</organism>
<sequence>LPAPEDRRCLPARPLPHLDGRDARRRRQVAGVAQQVLQGPLPAHRPAASGQRPADRHLRRDHEAGRRRPGLRRAARRDPAAPAAADRQGQEELGPRRPVLRRDGGHGQAPRHQRAVRQQGHPRRPQGVRVHDLGRADLRHGQLHGEEGRRGNRGGDQHRRGGGRQPRLLHRQLRRQHGDQPRRHR</sequence>
<evidence type="ECO:0000313" key="2">
    <source>
        <dbReference type="EMBL" id="BAH90685.1"/>
    </source>
</evidence>
<feature type="non-terminal residue" evidence="2">
    <location>
        <position position="1"/>
    </location>
</feature>
<proteinExistence type="predicted"/>
<feature type="compositionally biased region" description="Low complexity" evidence="1">
    <location>
        <begin position="29"/>
        <end position="39"/>
    </location>
</feature>
<feature type="compositionally biased region" description="Basic residues" evidence="1">
    <location>
        <begin position="109"/>
        <end position="126"/>
    </location>
</feature>
<evidence type="ECO:0000256" key="1">
    <source>
        <dbReference type="SAM" id="MobiDB-lite"/>
    </source>
</evidence>
<reference evidence="2" key="1">
    <citation type="journal article" date="2009" name="Soil Sci. Plant Nutr.">
        <title>Advantages of a diluted nutrient broth medium for isolating N2-producing denitrifying bacteria of a-Proteobacteria in surface and subsurface upland soils.</title>
        <authorList>
            <person name="Hashimoto T."/>
            <person name="Koga M."/>
            <person name="Masaoka Y."/>
        </authorList>
    </citation>
    <scope>NUCLEOTIDE SEQUENCE</scope>
    <source>
        <strain evidence="2">N148</strain>
    </source>
</reference>
<feature type="compositionally biased region" description="Basic and acidic residues" evidence="1">
    <location>
        <begin position="53"/>
        <end position="66"/>
    </location>
</feature>
<dbReference type="EMBL" id="AB480495">
    <property type="protein sequence ID" value="BAH90685.1"/>
    <property type="molecule type" value="Genomic_DNA"/>
</dbReference>
<feature type="region of interest" description="Disordered" evidence="1">
    <location>
        <begin position="1"/>
        <end position="185"/>
    </location>
</feature>
<gene>
    <name evidence="2" type="primary">nosZ</name>
</gene>
<protein>
    <submittedName>
        <fullName evidence="2">Nitrous oxide reductase</fullName>
    </submittedName>
</protein>
<accession>C6L5U9</accession>
<dbReference type="AlphaFoldDB" id="C6L5U9"/>
<feature type="compositionally biased region" description="Basic and acidic residues" evidence="1">
    <location>
        <begin position="88"/>
        <end position="105"/>
    </location>
</feature>
<feature type="compositionally biased region" description="Basic and acidic residues" evidence="1">
    <location>
        <begin position="176"/>
        <end position="185"/>
    </location>
</feature>
<feature type="non-terminal residue" evidence="2">
    <location>
        <position position="185"/>
    </location>
</feature>
<feature type="compositionally biased region" description="Basic and acidic residues" evidence="1">
    <location>
        <begin position="129"/>
        <end position="159"/>
    </location>
</feature>
<name>C6L5U9_9BURK</name>